<sequence length="217" mass="24054">MRTYGVIMSRGGKPEADQVKAIGEQLDPHFPAKDDNLNEELCRVLCYLQHPSVVEKTVALMQTTKAKVPDFDAEVMKRNKGYGGRILSSMESNPNILNIHFLFCLKDVQAGWTMDDRKVYLAELKTLMSKKGGNMFTGYIQKIRDSAIASVPEKDRPSLQYLMGDVKSIDISNLPKAKGPGVVWTVDDALKMLKEEPLVGRSLANGKKMFSAGLCVA</sequence>
<name>A0A383C8Z5_9ZZZZ</name>
<evidence type="ECO:0000313" key="1">
    <source>
        <dbReference type="EMBL" id="SVE28644.1"/>
    </source>
</evidence>
<gene>
    <name evidence="1" type="ORF">METZ01_LOCUS481498</name>
</gene>
<organism evidence="1">
    <name type="scientific">marine metagenome</name>
    <dbReference type="NCBI Taxonomy" id="408172"/>
    <lineage>
        <taxon>unclassified sequences</taxon>
        <taxon>metagenomes</taxon>
        <taxon>ecological metagenomes</taxon>
    </lineage>
</organism>
<proteinExistence type="predicted"/>
<reference evidence="1" key="1">
    <citation type="submission" date="2018-05" db="EMBL/GenBank/DDBJ databases">
        <authorList>
            <person name="Lanie J.A."/>
            <person name="Ng W.-L."/>
            <person name="Kazmierczak K.M."/>
            <person name="Andrzejewski T.M."/>
            <person name="Davidsen T.M."/>
            <person name="Wayne K.J."/>
            <person name="Tettelin H."/>
            <person name="Glass J.I."/>
            <person name="Rusch D."/>
            <person name="Podicherti R."/>
            <person name="Tsui H.-C.T."/>
            <person name="Winkler M.E."/>
        </authorList>
    </citation>
    <scope>NUCLEOTIDE SEQUENCE</scope>
</reference>
<dbReference type="EMBL" id="UINC01206829">
    <property type="protein sequence ID" value="SVE28644.1"/>
    <property type="molecule type" value="Genomic_DNA"/>
</dbReference>
<accession>A0A383C8Z5</accession>
<dbReference type="AlphaFoldDB" id="A0A383C8Z5"/>
<feature type="non-terminal residue" evidence="1">
    <location>
        <position position="217"/>
    </location>
</feature>
<protein>
    <submittedName>
        <fullName evidence="1">Uncharacterized protein</fullName>
    </submittedName>
</protein>